<reference evidence="2 6" key="4">
    <citation type="journal article" date="2019" name="Nat. Med.">
        <title>A library of human gut bacterial isolates paired with longitudinal multiomics data enables mechanistic microbiome research.</title>
        <authorList>
            <person name="Poyet M."/>
            <person name="Groussin M."/>
            <person name="Gibbons S.M."/>
            <person name="Avila-Pacheco J."/>
            <person name="Jiang X."/>
            <person name="Kearney S.M."/>
            <person name="Perrotta A.R."/>
            <person name="Berdy B."/>
            <person name="Zhao S."/>
            <person name="Lieberman T.D."/>
            <person name="Swanson P.K."/>
            <person name="Smith M."/>
            <person name="Roesemann S."/>
            <person name="Alexander J.E."/>
            <person name="Rich S.A."/>
            <person name="Livny J."/>
            <person name="Vlamakis H."/>
            <person name="Clish C."/>
            <person name="Bullock K."/>
            <person name="Deik A."/>
            <person name="Scott J."/>
            <person name="Pierce K.A."/>
            <person name="Xavier R.J."/>
            <person name="Alm E.J."/>
        </authorList>
    </citation>
    <scope>NUCLEOTIDE SEQUENCE [LARGE SCALE GENOMIC DNA]</scope>
    <source>
        <strain evidence="2 6">BIOML-A1</strain>
    </source>
</reference>
<keyword evidence="7" id="KW-1185">Reference proteome</keyword>
<dbReference type="EMBL" id="WKZA01000018">
    <property type="protein sequence ID" value="MSA94599.1"/>
    <property type="molecule type" value="Genomic_DNA"/>
</dbReference>
<dbReference type="Proteomes" id="UP000285258">
    <property type="component" value="Unassembled WGS sequence"/>
</dbReference>
<dbReference type="Proteomes" id="UP000468327">
    <property type="component" value="Unassembled WGS sequence"/>
</dbReference>
<gene>
    <name evidence="4" type="ORF">DMP12_08535</name>
    <name evidence="2" type="ORF">GKG38_05915</name>
    <name evidence="3" type="ORF">GO738_03305</name>
</gene>
<evidence type="ECO:0000313" key="7">
    <source>
        <dbReference type="Proteomes" id="UP000468327"/>
    </source>
</evidence>
<dbReference type="AlphaFoldDB" id="A0A423UK29"/>
<evidence type="ECO:0000313" key="2">
    <source>
        <dbReference type="EMBL" id="MSA94599.1"/>
    </source>
</evidence>
<reference evidence="5" key="1">
    <citation type="submission" date="2018-05" db="EMBL/GenBank/DDBJ databases">
        <title>Genome Sequencing of selected type strains of the family Eggerthellaceae.</title>
        <authorList>
            <person name="Danylec N."/>
            <person name="Stoll D.A."/>
            <person name="Doetsch A."/>
            <person name="Huch M."/>
        </authorList>
    </citation>
    <scope>NUCLEOTIDE SEQUENCE [LARGE SCALE GENOMIC DNA]</scope>
    <source>
        <strain evidence="5">DSM 27213</strain>
    </source>
</reference>
<dbReference type="GeneID" id="97353595"/>
<reference evidence="3 7" key="5">
    <citation type="submission" date="2019-11" db="EMBL/GenBank/DDBJ databases">
        <title>Whole genome shotgun sequencing (WGS) data from Adlercreutzia equolifaciens ResAG-91, Eggerthella lenta MRI-F36, MRI-F37, MRI-F40, ResAG-49, ResAG-88, ResAG-121, ResAG-145, and Gordonibacter sp. ResAG-5, ResAG-26, ResAG-43, ResAG-50, ResAG-59.</title>
        <authorList>
            <person name="Stoll D.A."/>
            <person name="Danylec N."/>
            <person name="Franz C.M.A.P."/>
            <person name="Huch M."/>
        </authorList>
    </citation>
    <scope>NUCLEOTIDE SEQUENCE [LARGE SCALE GENOMIC DNA]</scope>
    <source>
        <strain evidence="3 7">ResAG-59</strain>
    </source>
</reference>
<feature type="transmembrane region" description="Helical" evidence="1">
    <location>
        <begin position="63"/>
        <end position="84"/>
    </location>
</feature>
<evidence type="ECO:0008006" key="8">
    <source>
        <dbReference type="Google" id="ProtNLM"/>
    </source>
</evidence>
<protein>
    <recommendedName>
        <fullName evidence="8">PQ-loop repeat-containing protein</fullName>
    </recommendedName>
</protein>
<evidence type="ECO:0000256" key="1">
    <source>
        <dbReference type="SAM" id="Phobius"/>
    </source>
</evidence>
<reference evidence="4" key="3">
    <citation type="journal article" date="2019" name="Microbiol. Resour. Announc.">
        <title>Draft Genome Sequences of Type Strains of Gordonibacter faecihominis, Paraeggerthella hongkongensis, Parvibacter caecicola,Slackia equolifaciens, Slackia faecicanis, and Slackia isoflavoniconvertens.</title>
        <authorList>
            <person name="Danylec N."/>
            <person name="Stoll D.A."/>
            <person name="Dotsch A."/>
            <person name="Huch M."/>
        </authorList>
    </citation>
    <scope>NUCLEOTIDE SEQUENCE</scope>
    <source>
        <strain evidence="4">DSM 27213</strain>
    </source>
</reference>
<proteinExistence type="predicted"/>
<dbReference type="Gene3D" id="1.20.1280.290">
    <property type="match status" value="1"/>
</dbReference>
<feature type="transmembrane region" description="Helical" evidence="1">
    <location>
        <begin position="6"/>
        <end position="25"/>
    </location>
</feature>
<keyword evidence="1" id="KW-1133">Transmembrane helix</keyword>
<keyword evidence="1" id="KW-0812">Transmembrane</keyword>
<dbReference type="EMBL" id="QIBW01000008">
    <property type="protein sequence ID" value="ROT89777.1"/>
    <property type="molecule type" value="Genomic_DNA"/>
</dbReference>
<evidence type="ECO:0000313" key="6">
    <source>
        <dbReference type="Proteomes" id="UP000462865"/>
    </source>
</evidence>
<evidence type="ECO:0000313" key="5">
    <source>
        <dbReference type="Proteomes" id="UP000285258"/>
    </source>
</evidence>
<evidence type="ECO:0000313" key="3">
    <source>
        <dbReference type="EMBL" id="MVN14385.1"/>
    </source>
</evidence>
<dbReference type="RefSeq" id="WP_096226926.1">
    <property type="nucleotide sequence ID" value="NZ_BAABZN010000001.1"/>
</dbReference>
<dbReference type="Proteomes" id="UP000462865">
    <property type="component" value="Unassembled WGS sequence"/>
</dbReference>
<keyword evidence="1" id="KW-0472">Membrane</keyword>
<dbReference type="EMBL" id="WPOC01000003">
    <property type="protein sequence ID" value="MVN14385.1"/>
    <property type="molecule type" value="Genomic_DNA"/>
</dbReference>
<reference evidence="4" key="2">
    <citation type="journal article" date="2019" name="Int. J. Syst. Evol. Microbiol.">
        <title>Gordonibacter faecihominis is a later heterotypic synonym of Gordonibacter urolithinfaciens.</title>
        <authorList>
            <person name="Danylec N."/>
            <person name="Stoll D.A."/>
            <person name="Huch M."/>
        </authorList>
    </citation>
    <scope>NUCLEOTIDE SEQUENCE</scope>
    <source>
        <strain evidence="4">DSM 27213</strain>
    </source>
</reference>
<sequence length="103" mass="11569">MTFWSQFFEMLFLVGFGIAWPSSIVKSIRSKTAKGKSLLFLSISFCAYLCGITSKFMATSLSYVVVFYVINLCFVGTDIVLYFINSKRDKEREAQAACALEDG</sequence>
<comment type="caution">
    <text evidence="4">The sequence shown here is derived from an EMBL/GenBank/DDBJ whole genome shotgun (WGS) entry which is preliminary data.</text>
</comment>
<name>A0A423UK29_9ACTN</name>
<organism evidence="4 5">
    <name type="scientific">Gordonibacter urolithinfaciens</name>
    <dbReference type="NCBI Taxonomy" id="1335613"/>
    <lineage>
        <taxon>Bacteria</taxon>
        <taxon>Bacillati</taxon>
        <taxon>Actinomycetota</taxon>
        <taxon>Coriobacteriia</taxon>
        <taxon>Eggerthellales</taxon>
        <taxon>Eggerthellaceae</taxon>
        <taxon>Gordonibacter</taxon>
    </lineage>
</organism>
<accession>A0A423UK29</accession>
<feature type="transmembrane region" description="Helical" evidence="1">
    <location>
        <begin position="37"/>
        <end position="57"/>
    </location>
</feature>
<evidence type="ECO:0000313" key="4">
    <source>
        <dbReference type="EMBL" id="ROT89777.1"/>
    </source>
</evidence>